<keyword evidence="3" id="KW-1185">Reference proteome</keyword>
<dbReference type="VEuPathDB" id="FungiDB:AJ78_01707"/>
<feature type="region of interest" description="Disordered" evidence="1">
    <location>
        <begin position="39"/>
        <end position="62"/>
    </location>
</feature>
<accession>A0A1J9QQW6</accession>
<feature type="compositionally biased region" description="Polar residues" evidence="1">
    <location>
        <begin position="40"/>
        <end position="54"/>
    </location>
</feature>
<sequence>MKLRCPFLQKLFESTSTSKPNIIAIPYTPKPKLRILLEPQPSTVLQPNPINTQADGRKVERD</sequence>
<comment type="caution">
    <text evidence="2">The sequence shown here is derived from an EMBL/GenBank/DDBJ whole genome shotgun (WGS) entry which is preliminary data.</text>
</comment>
<dbReference type="Proteomes" id="UP000182235">
    <property type="component" value="Unassembled WGS sequence"/>
</dbReference>
<evidence type="ECO:0000313" key="3">
    <source>
        <dbReference type="Proteomes" id="UP000182235"/>
    </source>
</evidence>
<dbReference type="EMBL" id="LGRN01000040">
    <property type="protein sequence ID" value="OJD18268.1"/>
    <property type="molecule type" value="Genomic_DNA"/>
</dbReference>
<gene>
    <name evidence="2" type="ORF">AJ78_01707</name>
</gene>
<protein>
    <submittedName>
        <fullName evidence="2">Uncharacterized protein</fullName>
    </submittedName>
</protein>
<evidence type="ECO:0000313" key="2">
    <source>
        <dbReference type="EMBL" id="OJD18268.1"/>
    </source>
</evidence>
<proteinExistence type="predicted"/>
<reference evidence="2 3" key="1">
    <citation type="submission" date="2015-07" db="EMBL/GenBank/DDBJ databases">
        <title>Emmonsia species relationships and genome sequence.</title>
        <authorList>
            <consortium name="The Broad Institute Genomics Platform"/>
            <person name="Cuomo C.A."/>
            <person name="Munoz J.F."/>
            <person name="Imamovic A."/>
            <person name="Priest M.E."/>
            <person name="Young S."/>
            <person name="Clay O.K."/>
            <person name="McEwen J.G."/>
        </authorList>
    </citation>
    <scope>NUCLEOTIDE SEQUENCE [LARGE SCALE GENOMIC DNA]</scope>
    <source>
        <strain evidence="2 3">UAMH 9510</strain>
    </source>
</reference>
<organism evidence="2 3">
    <name type="scientific">Emergomyces pasteurianus Ep9510</name>
    <dbReference type="NCBI Taxonomy" id="1447872"/>
    <lineage>
        <taxon>Eukaryota</taxon>
        <taxon>Fungi</taxon>
        <taxon>Dikarya</taxon>
        <taxon>Ascomycota</taxon>
        <taxon>Pezizomycotina</taxon>
        <taxon>Eurotiomycetes</taxon>
        <taxon>Eurotiomycetidae</taxon>
        <taxon>Onygenales</taxon>
        <taxon>Ajellomycetaceae</taxon>
        <taxon>Emergomyces</taxon>
    </lineage>
</organism>
<dbReference type="AlphaFoldDB" id="A0A1J9QQW6"/>
<name>A0A1J9QQW6_9EURO</name>
<evidence type="ECO:0000256" key="1">
    <source>
        <dbReference type="SAM" id="MobiDB-lite"/>
    </source>
</evidence>